<accession>A0AAC8TC23</accession>
<reference evidence="6 8" key="2">
    <citation type="submission" date="2018-08" db="EMBL/GenBank/DDBJ databases">
        <title>Genomic Encyclopedia of Archaeal and Bacterial Type Strains, Phase II (KMG-II): from individual species to whole genera.</title>
        <authorList>
            <person name="Goeker M."/>
        </authorList>
    </citation>
    <scope>NUCLEOTIDE SEQUENCE [LARGE SCALE GENOMIC DNA]</scope>
    <source>
        <strain evidence="6 8">DSM 2261</strain>
    </source>
</reference>
<organism evidence="5 7">
    <name type="scientific">Archangium gephyra</name>
    <dbReference type="NCBI Taxonomy" id="48"/>
    <lineage>
        <taxon>Bacteria</taxon>
        <taxon>Pseudomonadati</taxon>
        <taxon>Myxococcota</taxon>
        <taxon>Myxococcia</taxon>
        <taxon>Myxococcales</taxon>
        <taxon>Cystobacterineae</taxon>
        <taxon>Archangiaceae</taxon>
        <taxon>Archangium</taxon>
    </lineage>
</organism>
<dbReference type="EMBL" id="CP011509">
    <property type="protein sequence ID" value="AKJ00328.1"/>
    <property type="molecule type" value="Genomic_DNA"/>
</dbReference>
<dbReference type="PROSITE" id="PS50975">
    <property type="entry name" value="ATP_GRASP"/>
    <property type="match status" value="1"/>
</dbReference>
<dbReference type="Gene3D" id="3.30.1490.20">
    <property type="entry name" value="ATP-grasp fold, A domain"/>
    <property type="match status" value="1"/>
</dbReference>
<dbReference type="InterPro" id="IPR013815">
    <property type="entry name" value="ATP_grasp_subdomain_1"/>
</dbReference>
<dbReference type="PANTHER" id="PTHR23132">
    <property type="entry name" value="D-ALANINE--D-ALANINE LIGASE"/>
    <property type="match status" value="1"/>
</dbReference>
<proteinExistence type="inferred from homology"/>
<evidence type="ECO:0000256" key="2">
    <source>
        <dbReference type="ARBA" id="ARBA00022598"/>
    </source>
</evidence>
<gene>
    <name evidence="5" type="ORF">AA314_01954</name>
    <name evidence="6" type="ORF">ATI61_104263</name>
</gene>
<dbReference type="GO" id="GO:0005524">
    <property type="term" value="F:ATP binding"/>
    <property type="evidence" value="ECO:0007669"/>
    <property type="project" value="UniProtKB-UniRule"/>
</dbReference>
<evidence type="ECO:0000256" key="3">
    <source>
        <dbReference type="PROSITE-ProRule" id="PRU00409"/>
    </source>
</evidence>
<dbReference type="AlphaFoldDB" id="A0AAC8TC23"/>
<dbReference type="Proteomes" id="UP000256345">
    <property type="component" value="Unassembled WGS sequence"/>
</dbReference>
<dbReference type="KEGG" id="age:AA314_01954"/>
<dbReference type="InterPro" id="IPR011095">
    <property type="entry name" value="Dala_Dala_lig_C"/>
</dbReference>
<keyword evidence="8" id="KW-1185">Reference proteome</keyword>
<reference evidence="5 7" key="1">
    <citation type="submission" date="2015-05" db="EMBL/GenBank/DDBJ databases">
        <title>Genome assembly of Archangium gephyra DSM 2261.</title>
        <authorList>
            <person name="Sharma G."/>
            <person name="Subramanian S."/>
        </authorList>
    </citation>
    <scope>NUCLEOTIDE SEQUENCE [LARGE SCALE GENOMIC DNA]</scope>
    <source>
        <strain evidence="5 7">DSM 2261</strain>
    </source>
</reference>
<evidence type="ECO:0000313" key="5">
    <source>
        <dbReference type="EMBL" id="AKJ00328.1"/>
    </source>
</evidence>
<evidence type="ECO:0000256" key="1">
    <source>
        <dbReference type="ARBA" id="ARBA00010871"/>
    </source>
</evidence>
<dbReference type="PANTHER" id="PTHR23132:SF23">
    <property type="entry name" value="D-ALANINE--D-ALANINE LIGASE B"/>
    <property type="match status" value="1"/>
</dbReference>
<dbReference type="RefSeq" id="WP_047855180.1">
    <property type="nucleotide sequence ID" value="NZ_CP011509.1"/>
</dbReference>
<protein>
    <submittedName>
        <fullName evidence="5">D-alanine-D-alanine ligase</fullName>
    </submittedName>
</protein>
<keyword evidence="3" id="KW-0067">ATP-binding</keyword>
<evidence type="ECO:0000313" key="6">
    <source>
        <dbReference type="EMBL" id="REG32973.1"/>
    </source>
</evidence>
<dbReference type="GO" id="GO:0008716">
    <property type="term" value="F:D-alanine-D-alanine ligase activity"/>
    <property type="evidence" value="ECO:0007669"/>
    <property type="project" value="InterPro"/>
</dbReference>
<keyword evidence="2 5" id="KW-0436">Ligase</keyword>
<dbReference type="Proteomes" id="UP000035579">
    <property type="component" value="Chromosome"/>
</dbReference>
<dbReference type="EMBL" id="QUMU01000004">
    <property type="protein sequence ID" value="REG32973.1"/>
    <property type="molecule type" value="Genomic_DNA"/>
</dbReference>
<dbReference type="Pfam" id="PF07478">
    <property type="entry name" value="Dala_Dala_lig_C"/>
    <property type="match status" value="1"/>
</dbReference>
<dbReference type="InterPro" id="IPR011761">
    <property type="entry name" value="ATP-grasp"/>
</dbReference>
<evidence type="ECO:0000259" key="4">
    <source>
        <dbReference type="PROSITE" id="PS50975"/>
    </source>
</evidence>
<evidence type="ECO:0000313" key="8">
    <source>
        <dbReference type="Proteomes" id="UP000256345"/>
    </source>
</evidence>
<keyword evidence="3" id="KW-0547">Nucleotide-binding</keyword>
<dbReference type="SUPFAM" id="SSF56059">
    <property type="entry name" value="Glutathione synthetase ATP-binding domain-like"/>
    <property type="match status" value="1"/>
</dbReference>
<evidence type="ECO:0000313" key="7">
    <source>
        <dbReference type="Proteomes" id="UP000035579"/>
    </source>
</evidence>
<sequence>MSPPSLPLRVAYDVEAATVLTRHNPLHPYAPDLERMKQSADAFPLAKALTQAGRPATPLALDANALESLHALARERPPLVFNLCDTLGGEGAPALLVPTVLDALAIPYTGADAKGLALSKSKHALKALLASEGVPTPRFQCIHDAADAEGFTLALEPPVVLKPCGEHASIGLEAASVAWNDAEVRARARHLLGRFGGPVLVEEYVDGREFHVSVAGEPPRALPVMEQTFDDLPNGYLRMRTFDTKWFTEPGLSGDAPLLERDARWSQPVPRRQPASPWRRRETVEELCVRAFRLAGGRDWGRVEFRLDSGGVPLLIDITPNSYLAPSAPCVLAAKEAGLSYAAFLGLIIDGALGRARRQG</sequence>
<dbReference type="GO" id="GO:0046872">
    <property type="term" value="F:metal ion binding"/>
    <property type="evidence" value="ECO:0007669"/>
    <property type="project" value="InterPro"/>
</dbReference>
<feature type="domain" description="ATP-grasp" evidence="4">
    <location>
        <begin position="126"/>
        <end position="350"/>
    </location>
</feature>
<name>A0AAC8TC23_9BACT</name>
<comment type="similarity">
    <text evidence="1">Belongs to the D-alanine--D-alanine ligase family.</text>
</comment>
<dbReference type="Gene3D" id="3.30.470.20">
    <property type="entry name" value="ATP-grasp fold, B domain"/>
    <property type="match status" value="1"/>
</dbReference>